<dbReference type="AlphaFoldDB" id="G3BFF5"/>
<evidence type="ECO:0000313" key="8">
    <source>
        <dbReference type="EMBL" id="EGV60678.1"/>
    </source>
</evidence>
<evidence type="ECO:0000256" key="3">
    <source>
        <dbReference type="ARBA" id="ARBA00022692"/>
    </source>
</evidence>
<feature type="transmembrane region" description="Helical" evidence="6">
    <location>
        <begin position="43"/>
        <end position="64"/>
    </location>
</feature>
<dbReference type="PANTHER" id="PTHR34187">
    <property type="entry name" value="FGR18P"/>
    <property type="match status" value="1"/>
</dbReference>
<evidence type="ECO:0000256" key="6">
    <source>
        <dbReference type="SAM" id="Phobius"/>
    </source>
</evidence>
<evidence type="ECO:0000313" key="9">
    <source>
        <dbReference type="Proteomes" id="UP000000707"/>
    </source>
</evidence>
<keyword evidence="2" id="KW-1003">Cell membrane</keyword>
<keyword evidence="5 6" id="KW-0472">Membrane</keyword>
<dbReference type="EMBL" id="GL996528">
    <property type="protein sequence ID" value="EGV60678.1"/>
    <property type="molecule type" value="Genomic_DNA"/>
</dbReference>
<sequence length="156" mass="17390">MADQTIDEPDIPEFSSATIFQGSISLENKGSVARDHMANERTFLAWLRTSLSFITIGIGITQLFKLSSNSKVKTSGRFVNLDIPDADRFHKYGKPLGGIFIALGIVTLLHGFVRYFKVQHLLIYNYYPATRKALATLIGVILAVLVTLLVVVIREY</sequence>
<evidence type="ECO:0000256" key="4">
    <source>
        <dbReference type="ARBA" id="ARBA00022989"/>
    </source>
</evidence>
<dbReference type="GO" id="GO:0005886">
    <property type="term" value="C:plasma membrane"/>
    <property type="evidence" value="ECO:0007669"/>
    <property type="project" value="UniProtKB-SubCell"/>
</dbReference>
<dbReference type="InterPro" id="IPR003807">
    <property type="entry name" value="DUF202"/>
</dbReference>
<dbReference type="eggNOG" id="ENOG502S455">
    <property type="taxonomic scope" value="Eukaryota"/>
</dbReference>
<protein>
    <recommendedName>
        <fullName evidence="7">DUF202 domain-containing protein</fullName>
    </recommendedName>
</protein>
<dbReference type="InterPro" id="IPR052053">
    <property type="entry name" value="IM_YidH-like"/>
</dbReference>
<keyword evidence="4 6" id="KW-1133">Transmembrane helix</keyword>
<dbReference type="KEGG" id="cten:18248425"/>
<comment type="subcellular location">
    <subcellularLocation>
        <location evidence="1">Cell membrane</location>
        <topology evidence="1">Multi-pass membrane protein</topology>
    </subcellularLocation>
</comment>
<dbReference type="HOGENOM" id="CLU_053359_3_2_1"/>
<dbReference type="Pfam" id="PF02656">
    <property type="entry name" value="DUF202"/>
    <property type="match status" value="1"/>
</dbReference>
<feature type="domain" description="DUF202" evidence="7">
    <location>
        <begin position="34"/>
        <end position="120"/>
    </location>
</feature>
<evidence type="ECO:0000256" key="2">
    <source>
        <dbReference type="ARBA" id="ARBA00022475"/>
    </source>
</evidence>
<feature type="transmembrane region" description="Helical" evidence="6">
    <location>
        <begin position="96"/>
        <end position="113"/>
    </location>
</feature>
<dbReference type="GeneID" id="18248425"/>
<feature type="transmembrane region" description="Helical" evidence="6">
    <location>
        <begin position="133"/>
        <end position="153"/>
    </location>
</feature>
<name>G3BFF5_CANTC</name>
<proteinExistence type="predicted"/>
<reference evidence="8 9" key="1">
    <citation type="journal article" date="2011" name="Proc. Natl. Acad. Sci. U.S.A.">
        <title>Comparative genomics of xylose-fermenting fungi for enhanced biofuel production.</title>
        <authorList>
            <person name="Wohlbach D.J."/>
            <person name="Kuo A."/>
            <person name="Sato T.K."/>
            <person name="Potts K.M."/>
            <person name="Salamov A.A."/>
            <person name="LaButti K.M."/>
            <person name="Sun H."/>
            <person name="Clum A."/>
            <person name="Pangilinan J.L."/>
            <person name="Lindquist E.A."/>
            <person name="Lucas S."/>
            <person name="Lapidus A."/>
            <person name="Jin M."/>
            <person name="Gunawan C."/>
            <person name="Balan V."/>
            <person name="Dale B.E."/>
            <person name="Jeffries T.W."/>
            <person name="Zinkel R."/>
            <person name="Barry K.W."/>
            <person name="Grigoriev I.V."/>
            <person name="Gasch A.P."/>
        </authorList>
    </citation>
    <scope>NUCLEOTIDE SEQUENCE [LARGE SCALE GENOMIC DNA]</scope>
    <source>
        <strain evidence="9">ATCC 10573 / BCRC 21748 / CBS 615 / JCM 9827 / NBRC 10315 / NRRL Y-1498 / VKM Y-70</strain>
    </source>
</reference>
<keyword evidence="9" id="KW-1185">Reference proteome</keyword>
<evidence type="ECO:0000256" key="5">
    <source>
        <dbReference type="ARBA" id="ARBA00023136"/>
    </source>
</evidence>
<accession>G3BFF5</accession>
<dbReference type="OrthoDB" id="199599at2759"/>
<gene>
    <name evidence="8" type="ORF">CANTEDRAFT_116730</name>
</gene>
<keyword evidence="3 6" id="KW-0812">Transmembrane</keyword>
<dbReference type="Proteomes" id="UP000000707">
    <property type="component" value="Unassembled WGS sequence"/>
</dbReference>
<evidence type="ECO:0000259" key="7">
    <source>
        <dbReference type="Pfam" id="PF02656"/>
    </source>
</evidence>
<organism evidence="9">
    <name type="scientific">Candida tenuis (strain ATCC 10573 / BCRC 21748 / CBS 615 / JCM 9827 / NBRC 10315 / NRRL Y-1498 / VKM Y-70)</name>
    <name type="common">Yeast</name>
    <name type="synonym">Yamadazyma tenuis</name>
    <dbReference type="NCBI Taxonomy" id="590646"/>
    <lineage>
        <taxon>Eukaryota</taxon>
        <taxon>Fungi</taxon>
        <taxon>Dikarya</taxon>
        <taxon>Ascomycota</taxon>
        <taxon>Saccharomycotina</taxon>
        <taxon>Pichiomycetes</taxon>
        <taxon>Debaryomycetaceae</taxon>
        <taxon>Yamadazyma</taxon>
    </lineage>
</organism>
<dbReference type="RefSeq" id="XP_006689892.1">
    <property type="nucleotide sequence ID" value="XM_006689829.1"/>
</dbReference>
<evidence type="ECO:0000256" key="1">
    <source>
        <dbReference type="ARBA" id="ARBA00004651"/>
    </source>
</evidence>
<dbReference type="PANTHER" id="PTHR34187:SF2">
    <property type="entry name" value="DUF202 DOMAIN-CONTAINING PROTEIN"/>
    <property type="match status" value="1"/>
</dbReference>